<evidence type="ECO:0000313" key="2">
    <source>
        <dbReference type="EMBL" id="KOA49514.1"/>
    </source>
</evidence>
<reference evidence="2 3" key="1">
    <citation type="journal article" date="2015" name="Int J Genomics">
        <title>Comparative Genomics Revealed Genetic Diversity and Species/Strain-Level Differences in Carbohydrate Metabolism of Three Probiotic Bifidobacterial Species.</title>
        <authorList>
            <person name="Odamaki T."/>
            <person name="Horigome A."/>
            <person name="Sugahara H."/>
            <person name="Hashikura N."/>
            <person name="Minami J."/>
            <person name="Xiao J.Z."/>
            <person name="Abe F."/>
        </authorList>
    </citation>
    <scope>NUCLEOTIDE SEQUENCE [LARGE SCALE GENOMIC DNA]</scope>
    <source>
        <strain evidence="2 3">MCC 0483</strain>
    </source>
</reference>
<organism evidence="2 3">
    <name type="scientific">Bifidobacterium animalis subsp. animalis MCC 0483</name>
    <dbReference type="NCBI Taxonomy" id="1365955"/>
    <lineage>
        <taxon>Bacteria</taxon>
        <taxon>Bacillati</taxon>
        <taxon>Actinomycetota</taxon>
        <taxon>Actinomycetes</taxon>
        <taxon>Bifidobacteriales</taxon>
        <taxon>Bifidobacteriaceae</taxon>
        <taxon>Bifidobacterium</taxon>
    </lineage>
</organism>
<dbReference type="EMBL" id="AWFK01000008">
    <property type="protein sequence ID" value="KOA49514.1"/>
    <property type="molecule type" value="Genomic_DNA"/>
</dbReference>
<name>A0AB34T8T1_9BIFI</name>
<evidence type="ECO:0000313" key="3">
    <source>
        <dbReference type="Proteomes" id="UP000037239"/>
    </source>
</evidence>
<keyword evidence="1" id="KW-0472">Membrane</keyword>
<proteinExistence type="predicted"/>
<dbReference type="AlphaFoldDB" id="A0AB34T8T1"/>
<dbReference type="Proteomes" id="UP000037239">
    <property type="component" value="Unassembled WGS sequence"/>
</dbReference>
<dbReference type="RefSeq" id="WP_154708428.1">
    <property type="nucleotide sequence ID" value="NZ_AWFK01000008.1"/>
</dbReference>
<evidence type="ECO:0000256" key="1">
    <source>
        <dbReference type="SAM" id="Phobius"/>
    </source>
</evidence>
<accession>A0AB34T8T1</accession>
<protein>
    <recommendedName>
        <fullName evidence="4">Permease</fullName>
    </recommendedName>
</protein>
<comment type="caution">
    <text evidence="2">The sequence shown here is derived from an EMBL/GenBank/DDBJ whole genome shotgun (WGS) entry which is preliminary data.</text>
</comment>
<gene>
    <name evidence="2" type="ORF">BAAM0483_05045</name>
</gene>
<evidence type="ECO:0008006" key="4">
    <source>
        <dbReference type="Google" id="ProtNLM"/>
    </source>
</evidence>
<keyword evidence="1" id="KW-0812">Transmembrane</keyword>
<feature type="transmembrane region" description="Helical" evidence="1">
    <location>
        <begin position="77"/>
        <end position="94"/>
    </location>
</feature>
<feature type="transmembrane region" description="Helical" evidence="1">
    <location>
        <begin position="34"/>
        <end position="56"/>
    </location>
</feature>
<sequence length="121" mass="12892">MTIHSVPLAAAPQIVQPGKAGVQRFVQMLMQNSALVTLCIVIGGALIAVCIALLVIRKFWPQCPLGQSLQQAGTSSIVWCVVGMLAGLIFILPAQILPFLAAFGLWVAQLVVDVFARILNI</sequence>
<keyword evidence="1" id="KW-1133">Transmembrane helix</keyword>